<dbReference type="PANTHER" id="PTHR31025:SF31">
    <property type="entry name" value="SI:CH211-166E11.5"/>
    <property type="match status" value="1"/>
</dbReference>
<name>A0AA88MTU0_TACVA</name>
<dbReference type="EMBL" id="JAVHJS010000011">
    <property type="protein sequence ID" value="KAK2843115.1"/>
    <property type="molecule type" value="Genomic_DNA"/>
</dbReference>
<organism evidence="1 2">
    <name type="scientific">Tachysurus vachellii</name>
    <name type="common">Darkbarbel catfish</name>
    <name type="synonym">Pelteobagrus vachellii</name>
    <dbReference type="NCBI Taxonomy" id="175792"/>
    <lineage>
        <taxon>Eukaryota</taxon>
        <taxon>Metazoa</taxon>
        <taxon>Chordata</taxon>
        <taxon>Craniata</taxon>
        <taxon>Vertebrata</taxon>
        <taxon>Euteleostomi</taxon>
        <taxon>Actinopterygii</taxon>
        <taxon>Neopterygii</taxon>
        <taxon>Teleostei</taxon>
        <taxon>Ostariophysi</taxon>
        <taxon>Siluriformes</taxon>
        <taxon>Bagridae</taxon>
        <taxon>Tachysurus</taxon>
    </lineage>
</organism>
<keyword evidence="2" id="KW-1185">Reference proteome</keyword>
<dbReference type="Proteomes" id="UP001187315">
    <property type="component" value="Unassembled WGS sequence"/>
</dbReference>
<protein>
    <submittedName>
        <fullName evidence="1">Uncharacterized protein</fullName>
    </submittedName>
</protein>
<gene>
    <name evidence="1" type="ORF">Q7C36_011330</name>
</gene>
<reference evidence="1" key="1">
    <citation type="submission" date="2023-08" db="EMBL/GenBank/DDBJ databases">
        <title>Pelteobagrus vachellii genome.</title>
        <authorList>
            <person name="Liu H."/>
        </authorList>
    </citation>
    <scope>NUCLEOTIDE SEQUENCE</scope>
    <source>
        <strain evidence="1">PRFRI_2022a</strain>
        <tissue evidence="1">Muscle</tissue>
    </source>
</reference>
<dbReference type="AlphaFoldDB" id="A0AA88MTU0"/>
<proteinExistence type="predicted"/>
<comment type="caution">
    <text evidence="1">The sequence shown here is derived from an EMBL/GenBank/DDBJ whole genome shotgun (WGS) entry which is preliminary data.</text>
</comment>
<sequence length="126" mass="14047">MKGGDAGIKIRSMLDFLCQRVEDKRDAVIRCLASYLGESSEELIEAYQEDANIADVIIVIEGTAVLSGCKNLTNACLLLMGFIYSLNLSYNSKLRNTFEVFQKIFLGLDALKFSPKVSSLQRKLLM</sequence>
<evidence type="ECO:0000313" key="1">
    <source>
        <dbReference type="EMBL" id="KAK2843115.1"/>
    </source>
</evidence>
<accession>A0AA88MTU0</accession>
<dbReference type="PANTHER" id="PTHR31025">
    <property type="entry name" value="SI:CH211-196P9.1-RELATED"/>
    <property type="match status" value="1"/>
</dbReference>
<evidence type="ECO:0000313" key="2">
    <source>
        <dbReference type="Proteomes" id="UP001187315"/>
    </source>
</evidence>